<accession>A0A7S1WAX2</accession>
<dbReference type="AlphaFoldDB" id="A0A7S1WAX2"/>
<name>A0A7S1WAX2_NEODS</name>
<protein>
    <recommendedName>
        <fullName evidence="1">RESC1/2 CYTH-like domain-containing protein</fullName>
    </recommendedName>
</protein>
<dbReference type="EMBL" id="HBGF01054918">
    <property type="protein sequence ID" value="CAD9158312.1"/>
    <property type="molecule type" value="Transcribed_RNA"/>
</dbReference>
<evidence type="ECO:0000259" key="1">
    <source>
        <dbReference type="Pfam" id="PF25477"/>
    </source>
</evidence>
<dbReference type="Pfam" id="PF25477">
    <property type="entry name" value="RESC1_2"/>
    <property type="match status" value="1"/>
</dbReference>
<dbReference type="InterPro" id="IPR057320">
    <property type="entry name" value="RESC1_2_CYTH-like_dom"/>
</dbReference>
<sequence length="143" mass="16168">MRHLIRARRAIKKKVTETYLDARYIQLSNETAQSVLSPELGEVTYCCERVKRKWTTQLDSGVNLAIVETRRTPLIVNKEGDDGERLEYELIANIPQQVERVDLHALADDLWGRGIQMASLLEEGMGELQAHTMSSSAAFQAPN</sequence>
<organism evidence="2">
    <name type="scientific">Neobodo designis</name>
    <name type="common">Flagellated protozoan</name>
    <name type="synonym">Bodo designis</name>
    <dbReference type="NCBI Taxonomy" id="312471"/>
    <lineage>
        <taxon>Eukaryota</taxon>
        <taxon>Discoba</taxon>
        <taxon>Euglenozoa</taxon>
        <taxon>Kinetoplastea</taxon>
        <taxon>Metakinetoplastina</taxon>
        <taxon>Neobodonida</taxon>
        <taxon>Neobodo</taxon>
    </lineage>
</organism>
<feature type="domain" description="RESC1/2 CYTH-like" evidence="1">
    <location>
        <begin position="1"/>
        <end position="126"/>
    </location>
</feature>
<gene>
    <name evidence="2" type="ORF">NDES1114_LOCUS36730</name>
</gene>
<reference evidence="2" key="1">
    <citation type="submission" date="2021-01" db="EMBL/GenBank/DDBJ databases">
        <authorList>
            <person name="Corre E."/>
            <person name="Pelletier E."/>
            <person name="Niang G."/>
            <person name="Scheremetjew M."/>
            <person name="Finn R."/>
            <person name="Kale V."/>
            <person name="Holt S."/>
            <person name="Cochrane G."/>
            <person name="Meng A."/>
            <person name="Brown T."/>
            <person name="Cohen L."/>
        </authorList>
    </citation>
    <scope>NUCLEOTIDE SEQUENCE</scope>
    <source>
        <strain evidence="2">CCAP 1951/1</strain>
    </source>
</reference>
<evidence type="ECO:0000313" key="2">
    <source>
        <dbReference type="EMBL" id="CAD9158312.1"/>
    </source>
</evidence>
<proteinExistence type="predicted"/>